<dbReference type="PROSITE" id="PS50937">
    <property type="entry name" value="HTH_MERR_2"/>
    <property type="match status" value="1"/>
</dbReference>
<dbReference type="PANTHER" id="PTHR30204:SF69">
    <property type="entry name" value="MERR-FAMILY TRANSCRIPTIONAL REGULATOR"/>
    <property type="match status" value="1"/>
</dbReference>
<accession>A0ABS2GH99</accession>
<evidence type="ECO:0000256" key="2">
    <source>
        <dbReference type="ARBA" id="ARBA00023015"/>
    </source>
</evidence>
<sequence>MPGKYGIPISEMAKLHGLQRSTLLYYDSIGLFKPVFTDDNGYRYYSHQQIPVLREICFLKSLGVGLKEIELHIKSRDPLREMELLRQQAKQLEELKRGIERKQLALQQRLYIYTEAVSAAGKESSEPFLRTYQDRRIIFAPFSMNDDGVLRREDIHLSFMTLWREMYAYEFMPAYSFGTIYKKEQLSTDQPLLGAGSYLRIPNDGGHFEGRDRIIPAGRYACYYKIGTPDDTTHLKKLLQWVADEGHTVIGDAVDTCFLDSTFGDPEEGKAFSMVQVPVEMK</sequence>
<dbReference type="InterPro" id="IPR009061">
    <property type="entry name" value="DNA-bd_dom_put_sf"/>
</dbReference>
<dbReference type="Pfam" id="PF13411">
    <property type="entry name" value="MerR_1"/>
    <property type="match status" value="1"/>
</dbReference>
<evidence type="ECO:0000256" key="4">
    <source>
        <dbReference type="ARBA" id="ARBA00023163"/>
    </source>
</evidence>
<dbReference type="Gene3D" id="1.10.1660.10">
    <property type="match status" value="1"/>
</dbReference>
<evidence type="ECO:0000259" key="6">
    <source>
        <dbReference type="PROSITE" id="PS50937"/>
    </source>
</evidence>
<dbReference type="SUPFAM" id="SSF55136">
    <property type="entry name" value="Probable bacterial effector-binding domain"/>
    <property type="match status" value="1"/>
</dbReference>
<dbReference type="RefSeq" id="WP_028256089.1">
    <property type="nucleotide sequence ID" value="NZ_JACJLA010000005.1"/>
</dbReference>
<dbReference type="Gene3D" id="3.20.80.10">
    <property type="entry name" value="Regulatory factor, effector binding domain"/>
    <property type="match status" value="1"/>
</dbReference>
<organism evidence="7 8">
    <name type="scientific">Veillonella magna</name>
    <dbReference type="NCBI Taxonomy" id="464322"/>
    <lineage>
        <taxon>Bacteria</taxon>
        <taxon>Bacillati</taxon>
        <taxon>Bacillota</taxon>
        <taxon>Negativicutes</taxon>
        <taxon>Veillonellales</taxon>
        <taxon>Veillonellaceae</taxon>
        <taxon>Veillonella</taxon>
    </lineage>
</organism>
<keyword evidence="5" id="KW-0175">Coiled coil</keyword>
<dbReference type="Proteomes" id="UP000707138">
    <property type="component" value="Unassembled WGS sequence"/>
</dbReference>
<feature type="coiled-coil region" evidence="5">
    <location>
        <begin position="82"/>
        <end position="109"/>
    </location>
</feature>
<comment type="caution">
    <text evidence="7">The sequence shown here is derived from an EMBL/GenBank/DDBJ whole genome shotgun (WGS) entry which is preliminary data.</text>
</comment>
<evidence type="ECO:0000256" key="1">
    <source>
        <dbReference type="ARBA" id="ARBA00022491"/>
    </source>
</evidence>
<keyword evidence="4" id="KW-0804">Transcription</keyword>
<gene>
    <name evidence="7" type="ORF">H6A01_04145</name>
</gene>
<name>A0ABS2GH99_9FIRM</name>
<dbReference type="PANTHER" id="PTHR30204">
    <property type="entry name" value="REDOX-CYCLING DRUG-SENSING TRANSCRIPTIONAL ACTIVATOR SOXR"/>
    <property type="match status" value="1"/>
</dbReference>
<proteinExistence type="predicted"/>
<reference evidence="7 8" key="1">
    <citation type="journal article" date="2021" name="Sci. Rep.">
        <title>The distribution of antibiotic resistance genes in chicken gut microbiota commensals.</title>
        <authorList>
            <person name="Juricova H."/>
            <person name="Matiasovicova J."/>
            <person name="Kubasova T."/>
            <person name="Cejkova D."/>
            <person name="Rychlik I."/>
        </authorList>
    </citation>
    <scope>NUCLEOTIDE SEQUENCE [LARGE SCALE GENOMIC DNA]</scope>
    <source>
        <strain evidence="7 8">An537</strain>
    </source>
</reference>
<evidence type="ECO:0000256" key="5">
    <source>
        <dbReference type="SAM" id="Coils"/>
    </source>
</evidence>
<dbReference type="InterPro" id="IPR047057">
    <property type="entry name" value="MerR_fam"/>
</dbReference>
<dbReference type="SMART" id="SM00422">
    <property type="entry name" value="HTH_MERR"/>
    <property type="match status" value="1"/>
</dbReference>
<dbReference type="InterPro" id="IPR011256">
    <property type="entry name" value="Reg_factor_effector_dom_sf"/>
</dbReference>
<dbReference type="InterPro" id="IPR000551">
    <property type="entry name" value="MerR-type_HTH_dom"/>
</dbReference>
<evidence type="ECO:0000256" key="3">
    <source>
        <dbReference type="ARBA" id="ARBA00023125"/>
    </source>
</evidence>
<evidence type="ECO:0000313" key="8">
    <source>
        <dbReference type="Proteomes" id="UP000707138"/>
    </source>
</evidence>
<keyword evidence="8" id="KW-1185">Reference proteome</keyword>
<feature type="domain" description="HTH merR-type" evidence="6">
    <location>
        <begin position="6"/>
        <end position="75"/>
    </location>
</feature>
<dbReference type="EMBL" id="JACJLA010000005">
    <property type="protein sequence ID" value="MBM6912518.1"/>
    <property type="molecule type" value="Genomic_DNA"/>
</dbReference>
<keyword evidence="1" id="KW-0678">Repressor</keyword>
<dbReference type="SUPFAM" id="SSF46955">
    <property type="entry name" value="Putative DNA-binding domain"/>
    <property type="match status" value="1"/>
</dbReference>
<keyword evidence="2" id="KW-0805">Transcription regulation</keyword>
<evidence type="ECO:0000313" key="7">
    <source>
        <dbReference type="EMBL" id="MBM6912518.1"/>
    </source>
</evidence>
<protein>
    <submittedName>
        <fullName evidence="7">MerR family transcriptional regulator</fullName>
    </submittedName>
</protein>
<keyword evidence="3" id="KW-0238">DNA-binding</keyword>